<name>A0A4D6M2I1_VIGUN</name>
<evidence type="ECO:0000256" key="1">
    <source>
        <dbReference type="SAM" id="MobiDB-lite"/>
    </source>
</evidence>
<accession>A0A4D6M2I1</accession>
<dbReference type="Proteomes" id="UP000501690">
    <property type="component" value="Linkage Group LG5"/>
</dbReference>
<feature type="compositionally biased region" description="Basic and acidic residues" evidence="1">
    <location>
        <begin position="8"/>
        <end position="18"/>
    </location>
</feature>
<evidence type="ECO:0000313" key="3">
    <source>
        <dbReference type="Proteomes" id="UP000501690"/>
    </source>
</evidence>
<feature type="region of interest" description="Disordered" evidence="1">
    <location>
        <begin position="1"/>
        <end position="23"/>
    </location>
</feature>
<reference evidence="2 3" key="1">
    <citation type="submission" date="2019-04" db="EMBL/GenBank/DDBJ databases">
        <title>An improved genome assembly and genetic linkage map for asparagus bean, Vigna unguiculata ssp. sesquipedialis.</title>
        <authorList>
            <person name="Xia Q."/>
            <person name="Zhang R."/>
            <person name="Dong Y."/>
        </authorList>
    </citation>
    <scope>NUCLEOTIDE SEQUENCE [LARGE SCALE GENOMIC DNA]</scope>
    <source>
        <tissue evidence="2">Leaf</tissue>
    </source>
</reference>
<proteinExistence type="predicted"/>
<organism evidence="2 3">
    <name type="scientific">Vigna unguiculata</name>
    <name type="common">Cowpea</name>
    <dbReference type="NCBI Taxonomy" id="3917"/>
    <lineage>
        <taxon>Eukaryota</taxon>
        <taxon>Viridiplantae</taxon>
        <taxon>Streptophyta</taxon>
        <taxon>Embryophyta</taxon>
        <taxon>Tracheophyta</taxon>
        <taxon>Spermatophyta</taxon>
        <taxon>Magnoliopsida</taxon>
        <taxon>eudicotyledons</taxon>
        <taxon>Gunneridae</taxon>
        <taxon>Pentapetalae</taxon>
        <taxon>rosids</taxon>
        <taxon>fabids</taxon>
        <taxon>Fabales</taxon>
        <taxon>Fabaceae</taxon>
        <taxon>Papilionoideae</taxon>
        <taxon>50 kb inversion clade</taxon>
        <taxon>NPAAA clade</taxon>
        <taxon>indigoferoid/millettioid clade</taxon>
        <taxon>Phaseoleae</taxon>
        <taxon>Vigna</taxon>
    </lineage>
</organism>
<protein>
    <submittedName>
        <fullName evidence="2">Uncharacterized protein</fullName>
    </submittedName>
</protein>
<keyword evidence="3" id="KW-1185">Reference proteome</keyword>
<dbReference type="EMBL" id="CP039349">
    <property type="protein sequence ID" value="QCD95305.1"/>
    <property type="molecule type" value="Genomic_DNA"/>
</dbReference>
<sequence>MATRTSARVRERKKENRKTMGRPDFVKKNCFEAGNARSGKDRRVHFTSISLQELNGVE</sequence>
<gene>
    <name evidence="2" type="ORF">DEO72_LG5g3399</name>
</gene>
<evidence type="ECO:0000313" key="2">
    <source>
        <dbReference type="EMBL" id="QCD95305.1"/>
    </source>
</evidence>
<dbReference type="AlphaFoldDB" id="A0A4D6M2I1"/>